<reference evidence="12 13" key="2">
    <citation type="submission" date="2016-10" db="EMBL/GenBank/DDBJ databases">
        <authorList>
            <person name="Varghese N."/>
            <person name="Submissions S."/>
        </authorList>
    </citation>
    <scope>NUCLEOTIDE SEQUENCE [LARGE SCALE GENOMIC DNA]</scope>
    <source>
        <strain evidence="10 13">CDM_1</strain>
        <strain evidence="12">CDM_6</strain>
    </source>
</reference>
<dbReference type="InterPro" id="IPR013983">
    <property type="entry name" value="Ald_Fedxn_OxRdtase_N"/>
</dbReference>
<dbReference type="SMART" id="SM00790">
    <property type="entry name" value="AFOR_N"/>
    <property type="match status" value="1"/>
</dbReference>
<dbReference type="GO" id="GO:0051539">
    <property type="term" value="F:4 iron, 4 sulfur cluster binding"/>
    <property type="evidence" value="ECO:0007669"/>
    <property type="project" value="UniProtKB-KW"/>
</dbReference>
<dbReference type="Gene3D" id="1.10.599.10">
    <property type="entry name" value="Aldehyde Ferredoxin Oxidoreductase Protein, subunit A, domain 3"/>
    <property type="match status" value="1"/>
</dbReference>
<evidence type="ECO:0000256" key="4">
    <source>
        <dbReference type="ARBA" id="ARBA00022723"/>
    </source>
</evidence>
<proteinExistence type="inferred from homology"/>
<dbReference type="SUPFAM" id="SSF56228">
    <property type="entry name" value="Aldehyde ferredoxin oxidoreductase, N-terminal domain"/>
    <property type="match status" value="1"/>
</dbReference>
<keyword evidence="5" id="KW-0560">Oxidoreductase</keyword>
<evidence type="ECO:0000313" key="10">
    <source>
        <dbReference type="EMBL" id="SDD00206.1"/>
    </source>
</evidence>
<dbReference type="Proteomes" id="UP000324021">
    <property type="component" value="Unassembled WGS sequence"/>
</dbReference>
<dbReference type="InterPro" id="IPR051919">
    <property type="entry name" value="W-dependent_AOR"/>
</dbReference>
<dbReference type="Proteomes" id="UP000199320">
    <property type="component" value="Unassembled WGS sequence"/>
</dbReference>
<dbReference type="GO" id="GO:0016625">
    <property type="term" value="F:oxidoreductase activity, acting on the aldehyde or oxo group of donors, iron-sulfur protein as acceptor"/>
    <property type="evidence" value="ECO:0007669"/>
    <property type="project" value="InterPro"/>
</dbReference>
<evidence type="ECO:0000256" key="6">
    <source>
        <dbReference type="ARBA" id="ARBA00023004"/>
    </source>
</evidence>
<keyword evidence="12" id="KW-1185">Reference proteome</keyword>
<dbReference type="GO" id="GO:0046872">
    <property type="term" value="F:metal ion binding"/>
    <property type="evidence" value="ECO:0007669"/>
    <property type="project" value="UniProtKB-KW"/>
</dbReference>
<reference evidence="11" key="1">
    <citation type="submission" date="2016-10" db="EMBL/GenBank/DDBJ databases">
        <authorList>
            <person name="de Groot N.N."/>
        </authorList>
    </citation>
    <scope>NUCLEOTIDE SEQUENCE [LARGE SCALE GENOMIC DNA]</scope>
    <source>
        <strain evidence="11">CDM_6</strain>
    </source>
</reference>
<dbReference type="InterPro" id="IPR001203">
    <property type="entry name" value="OxRdtase_Ald_Fedxn_C"/>
</dbReference>
<dbReference type="InterPro" id="IPR036021">
    <property type="entry name" value="Tungsten_al_ferr_oxy-like_C"/>
</dbReference>
<feature type="domain" description="Aldehyde ferredoxin oxidoreductase N-terminal" evidence="9">
    <location>
        <begin position="5"/>
        <end position="221"/>
    </location>
</feature>
<dbReference type="PANTHER" id="PTHR30038:SF7">
    <property type="entry name" value="TUNGSTEN-CONTAINING GLYCERALDEHYDE-3-PHOSPHATE:FERREDOXIN OXIDOREDUCTASE"/>
    <property type="match status" value="1"/>
</dbReference>
<dbReference type="InterPro" id="IPR013984">
    <property type="entry name" value="Ald_Fedxn_OxRdtase_dom2"/>
</dbReference>
<dbReference type="STRING" id="392421.SAMN04488694_1113"/>
<dbReference type="Gene3D" id="1.10.569.10">
    <property type="entry name" value="Aldehyde Ferredoxin Oxidoreductase Protein, subunit A, domain 2"/>
    <property type="match status" value="1"/>
</dbReference>
<dbReference type="Gene3D" id="3.60.9.10">
    <property type="entry name" value="Aldehyde ferredoxin oxidoreductase, N-terminal domain"/>
    <property type="match status" value="1"/>
</dbReference>
<evidence type="ECO:0000256" key="7">
    <source>
        <dbReference type="ARBA" id="ARBA00023014"/>
    </source>
</evidence>
<gene>
    <name evidence="11" type="ORF">SAMN04488694_1113</name>
    <name evidence="10" type="ORF">SAMN05192552_1010122</name>
</gene>
<dbReference type="AlphaFoldDB" id="A0A1G6R8I9"/>
<evidence type="ECO:0000313" key="12">
    <source>
        <dbReference type="Proteomes" id="UP000199320"/>
    </source>
</evidence>
<keyword evidence="4" id="KW-0479">Metal-binding</keyword>
<dbReference type="Pfam" id="PF01314">
    <property type="entry name" value="AFOR_C"/>
    <property type="match status" value="1"/>
</dbReference>
<accession>A0A1G6R8I9</accession>
<dbReference type="InterPro" id="IPR013985">
    <property type="entry name" value="Ald_Fedxn_OxRdtase_dom3"/>
</dbReference>
<name>A0A1G6R8I9_9EURY</name>
<keyword evidence="6" id="KW-0408">Iron</keyword>
<evidence type="ECO:0000259" key="9">
    <source>
        <dbReference type="SMART" id="SM00790"/>
    </source>
</evidence>
<dbReference type="EMBL" id="FOIC01000011">
    <property type="protein sequence ID" value="SET71416.1"/>
    <property type="molecule type" value="Genomic_DNA"/>
</dbReference>
<sequence>MNHSRGPLCSIDVGERTAESVPIDDILESSIGGRALGTRLAHDRIPFDADPLGPDNRLYFATGPLQHSTMSFTGRMSATGVSPLTDGLLSSNAGGFLSRNFTGTGYSAVEITGASDELVIVHVRDEVDESHSSGSETASRPRVEFEPVPELAEATVPETCAYIEDEHGLGSEHTVVIGPAGENKVRFASIMTSEERAFGRGGLGAVLGAKGVKAITFDGDSTREVELPPLQMEIHGEAAQSENPMKAQGTTSVTEYANMVEALPTRYFSERSFEGIEGVSGDRVEEKKYKKGTCSSCAFACKLPTRDEESGLETEGPEYETLMAFGPNSGVDDIVDVMQSNKLCDELGLDTISAGDTVAAYLDSVDEFGNAALIHDLVEKIAYREGVGDLLAEGIDRVHDELGVENWTAKGMEFPAHDGRTLNGQGLAFATSNRGADHMYAEFYPYEYPLVDADDAFDKAGLEGKPPKIVELENLNVIKDSAVLCKFSRNFITEARLETLLDVDYDELLAIGGEIVSLERHFNNQRGFDREDDTVPYEIPDFEQGLEEYYDERGWNDDGTVPDAVLEGSHGVVADD</sequence>
<dbReference type="PANTHER" id="PTHR30038">
    <property type="entry name" value="ALDEHYDE FERREDOXIN OXIDOREDUCTASE"/>
    <property type="match status" value="1"/>
</dbReference>
<organism evidence="10 13">
    <name type="scientific">Natrinema hispanicum</name>
    <dbReference type="NCBI Taxonomy" id="392421"/>
    <lineage>
        <taxon>Archaea</taxon>
        <taxon>Methanobacteriati</taxon>
        <taxon>Methanobacteriota</taxon>
        <taxon>Stenosarchaea group</taxon>
        <taxon>Halobacteria</taxon>
        <taxon>Halobacteriales</taxon>
        <taxon>Natrialbaceae</taxon>
        <taxon>Natrinema</taxon>
    </lineage>
</organism>
<evidence type="ECO:0000256" key="1">
    <source>
        <dbReference type="ARBA" id="ARBA00001966"/>
    </source>
</evidence>
<keyword evidence="7" id="KW-0411">Iron-sulfur</keyword>
<dbReference type="OrthoDB" id="30771at2157"/>
<evidence type="ECO:0000256" key="5">
    <source>
        <dbReference type="ARBA" id="ARBA00023002"/>
    </source>
</evidence>
<comment type="cofactor">
    <cofactor evidence="8">
        <name>tungstopterin</name>
        <dbReference type="ChEBI" id="CHEBI:30402"/>
    </cofactor>
</comment>
<comment type="similarity">
    <text evidence="2">Belongs to the AOR/FOR family.</text>
</comment>
<evidence type="ECO:0000256" key="3">
    <source>
        <dbReference type="ARBA" id="ARBA00022485"/>
    </source>
</evidence>
<comment type="cofactor">
    <cofactor evidence="1">
        <name>[4Fe-4S] cluster</name>
        <dbReference type="ChEBI" id="CHEBI:49883"/>
    </cofactor>
</comment>
<dbReference type="InterPro" id="IPR036503">
    <property type="entry name" value="Ald_Fedxn_OxRdtase_N_sf"/>
</dbReference>
<evidence type="ECO:0000313" key="11">
    <source>
        <dbReference type="EMBL" id="SET71416.1"/>
    </source>
</evidence>
<dbReference type="Pfam" id="PF02730">
    <property type="entry name" value="AFOR_N"/>
    <property type="match status" value="1"/>
</dbReference>
<dbReference type="EMBL" id="FMZP01000010">
    <property type="protein sequence ID" value="SDD00206.1"/>
    <property type="molecule type" value="Genomic_DNA"/>
</dbReference>
<dbReference type="GO" id="GO:0009055">
    <property type="term" value="F:electron transfer activity"/>
    <property type="evidence" value="ECO:0007669"/>
    <property type="project" value="InterPro"/>
</dbReference>
<dbReference type="RefSeq" id="WP_092933188.1">
    <property type="nucleotide sequence ID" value="NZ_FMZP01000010.1"/>
</dbReference>
<evidence type="ECO:0000313" key="13">
    <source>
        <dbReference type="Proteomes" id="UP000324021"/>
    </source>
</evidence>
<keyword evidence="3" id="KW-0004">4Fe-4S</keyword>
<dbReference type="SUPFAM" id="SSF48310">
    <property type="entry name" value="Aldehyde ferredoxin oxidoreductase, C-terminal domains"/>
    <property type="match status" value="1"/>
</dbReference>
<evidence type="ECO:0000256" key="2">
    <source>
        <dbReference type="ARBA" id="ARBA00011032"/>
    </source>
</evidence>
<protein>
    <submittedName>
        <fullName evidence="10">Aldehyde:ferredoxin oxidoreductase</fullName>
    </submittedName>
</protein>
<evidence type="ECO:0000256" key="8">
    <source>
        <dbReference type="ARBA" id="ARBA00049934"/>
    </source>
</evidence>